<evidence type="ECO:0000256" key="4">
    <source>
        <dbReference type="ARBA" id="ARBA00022679"/>
    </source>
</evidence>
<dbReference type="SUPFAM" id="SSF47336">
    <property type="entry name" value="ACP-like"/>
    <property type="match status" value="2"/>
</dbReference>
<dbReference type="PROSITE" id="PS00606">
    <property type="entry name" value="KS3_1"/>
    <property type="match status" value="1"/>
</dbReference>
<dbReference type="PROSITE" id="PS52019">
    <property type="entry name" value="PKS_MFAS_DH"/>
    <property type="match status" value="1"/>
</dbReference>
<sequence>MSEQEVHPRAHPEPIAIVGLSCRLPGAPDPGALWRLLAEGREAVAEPPAHRGLASLPRAGLLDEVDRFDTGLFGLSPREAAAADPQQLLTAELGWEALEDAGIAPDRLRGAPVGVFVGGMADDHALRRHRSGDPAGAHTMAGSQRSMIANRLSHLLGLRGDSVVVDTGQSSSLVSVALACESLRAGRVRTAIAAGVGLILDDASSEAPRALGALSPTGRCRTFDAAADGYARGEGGAAVVLRPLADALAAGDRVHAVVRGAAVGHTGGAAALTAPDADGQADLLRRACADAGVDPRTVWFVELHGTGTPAGDPVEARALGAVHGAGRPAHAPLLVGSVKTNIGHLEGAAGIAGLLKAVLSLRERALPPGLNFTRPHPGIPLEELGLRVHTGGPAPAPDRAPLTAGVSSFGLGGTGCHLVLEGPPAAEPAPGPAPDGRSAPLVLSAADPEALRGQAARLRDHLARRPAAPLDTAFTLAAGRAALPHRIALPGDAPRETLERLDRAAAGEVPAGARAGRAREGAATAFVFTGTPPAPGAADRLYAAEPAFARAVDLVRDAVAAHGGAPEGADPVAGGVPEGAGPPVAGGASKGPDPVSGSVSEGAVPTAGEAPAGTDPTVGGVPEDADSALGGTAAALAALAWETALYRLLLARGAVFDAVGHRPGGGAGAALAAGRLDPAGAVRALLAGEDPGAADKEDAPAGVAVTAGPRGPLVDGEAPLACDDAVLGTLAAAFAAGSRVDWEKAYAGTGAVRTALPTYAFRRRPLRDRAQARPAPAPGGAPAPGTATPAGAPAPGDRARALRTVADAARAVLGGDALLLPDAAFRTQGFDSVASLELRNVLVEETGLDLPPTLVYDLPTPRAVADRLAALSGDRAAGPDGERAAPGPAATGPDGDDPVVVVGMGCRYPGGVRTPEDLWLLVSSGADAITPFPDDRGWDADSLYDPEPGTPGRSATRHGGFLHDAAEFDADFFGISPREAAAMDPQQRVLLEVAWEALERAGTPPERLRGDRVGVFVGAMAQEYGPPLHRTPPGHGGHMLTGGSVSVASGRLSYVFGFRGPSLTVDTACSSSLVALHQAVRSLRQGECDAALAAGVAVMSSPGMFVEFSMQRGLAPDGRCKPFSAAADGTAWGEGAGVLVLERLSRARALGHRVLAVVRGSAVNSDGDSNGLTAPSGPAQEEVVAAALADAGLEPRDVQAVEAHGTGTVLGDPVEARALQAAYGADADAGPLWLGSVKANLGHTQAAAGMAGVIKTVQALHHGVLPRSLHADTPSPHVDWSAGRVRLLSSSVPWRPGGGVRRAGVSSFGISGTNAHVIVEQPPAPDAAPGDGTTTVWSLSARDAGALRAQAARLRDHVADRPGIAPAALGRALERTRSRFAHRAAVVGADRAALLEGLAALAEGRPSPHTVQGRALEDAPVVFVFPGQGSQWPGMAAGLLEESEVFRTAMRACADALAPHTDWSLTDVVRGLPGAPGLDRVDVVQPALWAVMVSLARVWREAGVEPAAVVGHSQGEIAAACAAGILDLSDAAKVVALRSRAIAEIAGGGGMASVPLSEERTRERLAASPLLHVAALNGPASTVVAGDADALDAFVAACRRDRVHARRVDVDYASHTPAMESLHERLLDLLGELEPRTGGVPLYSTVSEGPVDPLGLDADYWYCNLRNTVRFEPTVRRLIEDGHGVFIEMSPHPVLTGPVDDTIAASGRPGRALGTLRREEGGAHRLAAAFAEARVAGVAVEWDRGPDTGPLPELPTYAFQRSRHWLDPAPDPGAPARDGHPLLDGPVEVAGTGRTVFTARVDPARHRWAADHVIGGEPLLPGAATADLAAAAGAALGLPLVAELVLHAPVRLDGPTEVQVGVDPAGADGSRPLTVHARPAGGAWLRAATGTLARDTAAPDTTAPLAWPPPGRRADPDEAYAALAERGYGYGPALRGVRELWLSATALHARVRLPAGGADGHLLHPALLDAALHPLLMAEEHGAPAGLPFLWSGVRAPARCPRELLVRVEPLGPGEARVTLAGTDGAPVARIDRVALRPAAAASGGGDLHHVVWEPPEPPREPSGPPRCAVVGPGDLGLAGAERHPDLDALLDRDPRVPLPERVVLDLRVPRDADREPLPAAALARTNEALALLQRWLGDERTERSRLVAVTAGAAPAGTAPPDPAAAALWGLLRCARAEHPGRWAAVDLEPGRDVLPAAALDTAEPEVAVRGGGLLVPRLAAPAAGRLTPPGEGEWHLETDGRGGAEGLSAAAHTPVPPPPGHVRVRVRAAGLNFRDVLIGLGVYPDPADIGTEAAGVVAEAAPGTGLAPGDRVMGVFPGGALGTEAVTDHRLLAPVPPGWSDADAAAVPIAYLTARHALVDLAGLRAGEKVLVHAAAGGVGTAAVRLARHLGAEVFATAGPEKWGALHRLGLDDRHVAGSRTLDFEDAFCDATGGEGVDVVLNSLAGEFTDASLRLLAEGGRFVEMGKTDLRDAESTGVEYHAFDLLALDPDRIAAALAELGPLLADGTLAPPPVTVFPLHRAPEAFRLMQGGGHTGKLVLTPPPAPDPRGTVLVTGGTGTLGGLVARRLVERHGVRRLLLVGRRGADAEGAAELRRELAGLGAHVDIAACDAADRAALARVVGGIPGAHPLTAVVHAAGVLDDAGLARLTPEQVGRVFRAKADAAWNLHELTRGLPLTAFVLFSSVAGVVGTAGQAGYGAANAFLDSLARTRRGLGLPASALAWGLWERSSGMTGHMGRADVARLARRGIAPVSTEEGLELFDRAWALDEPHLVPARITDAAVRTSPGGPPAILRGLLGGAAAPPPAPRDPEPAAPAAAPPGPGAAAGGPGPERSRLGGLVLTHVATVLGHDSPDRVDPERTFEELGFDSLTSVELRNRLRSETGIGLPATVAFDYPTVRELTDRLLAGDAG</sequence>
<dbReference type="SUPFAM" id="SSF51735">
    <property type="entry name" value="NAD(P)-binding Rossmann-fold domains"/>
    <property type="match status" value="3"/>
</dbReference>
<dbReference type="Pfam" id="PF21089">
    <property type="entry name" value="PKS_DH_N"/>
    <property type="match status" value="1"/>
</dbReference>
<dbReference type="InterPro" id="IPR036291">
    <property type="entry name" value="NAD(P)-bd_dom_sf"/>
</dbReference>
<dbReference type="InterPro" id="IPR014031">
    <property type="entry name" value="Ketoacyl_synth_C"/>
</dbReference>
<dbReference type="Pfam" id="PF14765">
    <property type="entry name" value="PS-DH"/>
    <property type="match status" value="1"/>
</dbReference>
<keyword evidence="5" id="KW-0677">Repeat</keyword>
<dbReference type="GO" id="GO:0005737">
    <property type="term" value="C:cytoplasm"/>
    <property type="evidence" value="ECO:0007669"/>
    <property type="project" value="UniProtKB-SubCell"/>
</dbReference>
<dbReference type="InterPro" id="IPR014030">
    <property type="entry name" value="Ketoacyl_synth_N"/>
</dbReference>
<dbReference type="InterPro" id="IPR050091">
    <property type="entry name" value="PKS_NRPS_Biosynth_Enz"/>
</dbReference>
<dbReference type="Pfam" id="PF08240">
    <property type="entry name" value="ADH_N"/>
    <property type="match status" value="1"/>
</dbReference>
<feature type="compositionally biased region" description="Low complexity" evidence="9">
    <location>
        <begin position="782"/>
        <end position="796"/>
    </location>
</feature>
<dbReference type="GO" id="GO:0006633">
    <property type="term" value="P:fatty acid biosynthetic process"/>
    <property type="evidence" value="ECO:0007669"/>
    <property type="project" value="InterPro"/>
</dbReference>
<feature type="region of interest" description="C-terminal hotdog fold" evidence="8">
    <location>
        <begin position="1911"/>
        <end position="2045"/>
    </location>
</feature>
<dbReference type="STRING" id="758803.SAMN05421803_101388"/>
<dbReference type="Pfam" id="PF16197">
    <property type="entry name" value="KAsynt_C_assoc"/>
    <property type="match status" value="1"/>
</dbReference>
<dbReference type="Gene3D" id="1.10.1200.10">
    <property type="entry name" value="ACP-like"/>
    <property type="match status" value="2"/>
</dbReference>
<dbReference type="SUPFAM" id="SSF53901">
    <property type="entry name" value="Thiolase-like"/>
    <property type="match status" value="2"/>
</dbReference>
<dbReference type="Gene3D" id="3.10.129.110">
    <property type="entry name" value="Polyketide synthase dehydratase"/>
    <property type="match status" value="1"/>
</dbReference>
<feature type="domain" description="PKS/mFAS DH" evidence="12">
    <location>
        <begin position="1780"/>
        <end position="2045"/>
    </location>
</feature>
<dbReference type="GO" id="GO:0031177">
    <property type="term" value="F:phosphopantetheine binding"/>
    <property type="evidence" value="ECO:0007669"/>
    <property type="project" value="InterPro"/>
</dbReference>
<feature type="region of interest" description="Disordered" evidence="9">
    <location>
        <begin position="2791"/>
        <end position="2839"/>
    </location>
</feature>
<dbReference type="OrthoDB" id="4537517at2"/>
<dbReference type="EMBL" id="FQZK01000001">
    <property type="protein sequence ID" value="SHI49116.1"/>
    <property type="molecule type" value="Genomic_DNA"/>
</dbReference>
<dbReference type="SMART" id="SM00827">
    <property type="entry name" value="PKS_AT"/>
    <property type="match status" value="1"/>
</dbReference>
<dbReference type="PANTHER" id="PTHR43775">
    <property type="entry name" value="FATTY ACID SYNTHASE"/>
    <property type="match status" value="1"/>
</dbReference>
<dbReference type="Pfam" id="PF00550">
    <property type="entry name" value="PP-binding"/>
    <property type="match status" value="2"/>
</dbReference>
<dbReference type="GO" id="GO:0004312">
    <property type="term" value="F:fatty acid synthase activity"/>
    <property type="evidence" value="ECO:0007669"/>
    <property type="project" value="TreeGrafter"/>
</dbReference>
<dbReference type="InterPro" id="IPR054514">
    <property type="entry name" value="RhiE-like_linker"/>
</dbReference>
<gene>
    <name evidence="13" type="ORF">SAMN05421803_101388</name>
</gene>
<evidence type="ECO:0000259" key="12">
    <source>
        <dbReference type="PROSITE" id="PS52019"/>
    </source>
</evidence>
<keyword evidence="2" id="KW-0596">Phosphopantetheine</keyword>
<feature type="region of interest" description="Disordered" evidence="9">
    <location>
        <begin position="874"/>
        <end position="898"/>
    </location>
</feature>
<dbReference type="SUPFAM" id="SSF50129">
    <property type="entry name" value="GroES-like"/>
    <property type="match status" value="1"/>
</dbReference>
<dbReference type="GO" id="GO:0016491">
    <property type="term" value="F:oxidoreductase activity"/>
    <property type="evidence" value="ECO:0007669"/>
    <property type="project" value="InterPro"/>
</dbReference>
<feature type="region of interest" description="Disordered" evidence="9">
    <location>
        <begin position="2042"/>
        <end position="2077"/>
    </location>
</feature>
<feature type="compositionally biased region" description="Basic and acidic residues" evidence="9">
    <location>
        <begin position="2047"/>
        <end position="2060"/>
    </location>
</feature>
<feature type="region of interest" description="Disordered" evidence="9">
    <location>
        <begin position="562"/>
        <end position="625"/>
    </location>
</feature>
<dbReference type="PROSITE" id="PS00012">
    <property type="entry name" value="PHOSPHOPANTETHEINE"/>
    <property type="match status" value="1"/>
</dbReference>
<dbReference type="FunFam" id="3.40.50.720:FF:000209">
    <property type="entry name" value="Polyketide synthase Pks12"/>
    <property type="match status" value="1"/>
</dbReference>
<evidence type="ECO:0000259" key="10">
    <source>
        <dbReference type="PROSITE" id="PS50075"/>
    </source>
</evidence>
<dbReference type="Pfam" id="PF00698">
    <property type="entry name" value="Acyl_transf_1"/>
    <property type="match status" value="1"/>
</dbReference>
<dbReference type="Gene3D" id="3.40.47.10">
    <property type="match status" value="2"/>
</dbReference>
<keyword evidence="3" id="KW-0597">Phosphoprotein</keyword>
<dbReference type="Pfam" id="PF02801">
    <property type="entry name" value="Ketoacyl-synt_C"/>
    <property type="match status" value="2"/>
</dbReference>
<dbReference type="SMART" id="SM00822">
    <property type="entry name" value="PKS_KR"/>
    <property type="match status" value="1"/>
</dbReference>
<feature type="compositionally biased region" description="Low complexity" evidence="9">
    <location>
        <begin position="884"/>
        <end position="898"/>
    </location>
</feature>
<dbReference type="InterPro" id="IPR049551">
    <property type="entry name" value="PKS_DH_C"/>
</dbReference>
<organism evidence="13 14">
    <name type="scientific">Nocardiopsis flavescens</name>
    <dbReference type="NCBI Taxonomy" id="758803"/>
    <lineage>
        <taxon>Bacteria</taxon>
        <taxon>Bacillati</taxon>
        <taxon>Actinomycetota</taxon>
        <taxon>Actinomycetes</taxon>
        <taxon>Streptosporangiales</taxon>
        <taxon>Nocardiopsidaceae</taxon>
        <taxon>Nocardiopsis</taxon>
    </lineage>
</organism>
<dbReference type="PANTHER" id="PTHR43775:SF51">
    <property type="entry name" value="INACTIVE PHENOLPHTHIOCEROL SYNTHESIS POLYKETIDE SYNTHASE TYPE I PKS1-RELATED"/>
    <property type="match status" value="1"/>
</dbReference>
<feature type="region of interest" description="Disordered" evidence="9">
    <location>
        <begin position="2226"/>
        <end position="2245"/>
    </location>
</feature>
<dbReference type="InterPro" id="IPR006162">
    <property type="entry name" value="Ppantetheine_attach_site"/>
</dbReference>
<reference evidence="13 14" key="1">
    <citation type="submission" date="2016-11" db="EMBL/GenBank/DDBJ databases">
        <authorList>
            <person name="Jaros S."/>
            <person name="Januszkiewicz K."/>
            <person name="Wedrychowicz H."/>
        </authorList>
    </citation>
    <scope>NUCLEOTIDE SEQUENCE [LARGE SCALE GENOMIC DNA]</scope>
    <source>
        <strain evidence="13 14">CGMCC 4.5723</strain>
    </source>
</reference>
<dbReference type="InterPro" id="IPR032821">
    <property type="entry name" value="PKS_assoc"/>
</dbReference>
<dbReference type="InterPro" id="IPR016036">
    <property type="entry name" value="Malonyl_transacylase_ACP-bd"/>
</dbReference>
<dbReference type="InterPro" id="IPR020841">
    <property type="entry name" value="PKS_Beta-ketoAc_synthase_dom"/>
</dbReference>
<feature type="domain" description="Carrier" evidence="10">
    <location>
        <begin position="796"/>
        <end position="872"/>
    </location>
</feature>
<dbReference type="Gene3D" id="3.30.70.3290">
    <property type="match status" value="3"/>
</dbReference>
<dbReference type="SMART" id="SM01294">
    <property type="entry name" value="PKS_PP_betabranch"/>
    <property type="match status" value="1"/>
</dbReference>
<dbReference type="InterPro" id="IPR042104">
    <property type="entry name" value="PKS_dehydratase_sf"/>
</dbReference>
<name>A0A1M6BKC1_9ACTN</name>
<dbReference type="InterPro" id="IPR020807">
    <property type="entry name" value="PKS_DH"/>
</dbReference>
<dbReference type="Pfam" id="PF22336">
    <property type="entry name" value="RhiE-like_linker"/>
    <property type="match status" value="1"/>
</dbReference>
<dbReference type="Pfam" id="PF13602">
    <property type="entry name" value="ADH_zinc_N_2"/>
    <property type="match status" value="1"/>
</dbReference>
<evidence type="ECO:0000256" key="5">
    <source>
        <dbReference type="ARBA" id="ARBA00022737"/>
    </source>
</evidence>
<feature type="active site" description="Proton donor; for dehydratase activity" evidence="8">
    <location>
        <position position="1969"/>
    </location>
</feature>
<dbReference type="InterPro" id="IPR049552">
    <property type="entry name" value="PKS_DH_N"/>
</dbReference>
<dbReference type="FunFam" id="3.40.366.10:FF:000002">
    <property type="entry name" value="Probable polyketide synthase 2"/>
    <property type="match status" value="1"/>
</dbReference>
<dbReference type="InterPro" id="IPR049900">
    <property type="entry name" value="PKS_mFAS_DH"/>
</dbReference>
<dbReference type="SUPFAM" id="SSF55048">
    <property type="entry name" value="Probable ACP-binding domain of malonyl-CoA ACP transacylase"/>
    <property type="match status" value="1"/>
</dbReference>
<feature type="domain" description="Carrier" evidence="10">
    <location>
        <begin position="2837"/>
        <end position="2912"/>
    </location>
</feature>
<dbReference type="InterPro" id="IPR020843">
    <property type="entry name" value="ER"/>
</dbReference>
<keyword evidence="6" id="KW-0511">Multifunctional enzyme</keyword>
<comment type="pathway">
    <text evidence="1">Antibiotic biosynthesis.</text>
</comment>
<dbReference type="Gene3D" id="3.90.180.10">
    <property type="entry name" value="Medium-chain alcohol dehydrogenases, catalytic domain"/>
    <property type="match status" value="1"/>
</dbReference>
<feature type="region of interest" description="Disordered" evidence="9">
    <location>
        <begin position="763"/>
        <end position="798"/>
    </location>
</feature>
<feature type="compositionally biased region" description="Low complexity" evidence="9">
    <location>
        <begin position="568"/>
        <end position="592"/>
    </location>
</feature>
<evidence type="ECO:0000256" key="9">
    <source>
        <dbReference type="SAM" id="MobiDB-lite"/>
    </source>
</evidence>
<protein>
    <submittedName>
        <fullName evidence="13">Acyl transferase domain-containing protein</fullName>
    </submittedName>
</protein>
<dbReference type="InterPro" id="IPR014043">
    <property type="entry name" value="Acyl_transferase_dom"/>
</dbReference>
<evidence type="ECO:0000256" key="6">
    <source>
        <dbReference type="ARBA" id="ARBA00023268"/>
    </source>
</evidence>
<dbReference type="SMART" id="SM00823">
    <property type="entry name" value="PKS_PP"/>
    <property type="match status" value="2"/>
</dbReference>
<dbReference type="SMART" id="SM00825">
    <property type="entry name" value="PKS_KS"/>
    <property type="match status" value="2"/>
</dbReference>
<accession>A0A1M6BKC1</accession>
<dbReference type="GO" id="GO:0071770">
    <property type="term" value="P:DIM/DIP cell wall layer assembly"/>
    <property type="evidence" value="ECO:0007669"/>
    <property type="project" value="TreeGrafter"/>
</dbReference>
<dbReference type="CDD" id="cd08956">
    <property type="entry name" value="KR_3_FAS_SDR_x"/>
    <property type="match status" value="1"/>
</dbReference>
<dbReference type="Gene3D" id="3.40.366.10">
    <property type="entry name" value="Malonyl-Coenzyme A Acyl Carrier Protein, domain 2"/>
    <property type="match status" value="1"/>
</dbReference>
<dbReference type="RefSeq" id="WP_073374255.1">
    <property type="nucleotide sequence ID" value="NZ_FQZK01000001.1"/>
</dbReference>
<keyword evidence="7" id="KW-0012">Acyltransferase</keyword>
<evidence type="ECO:0000256" key="3">
    <source>
        <dbReference type="ARBA" id="ARBA00022553"/>
    </source>
</evidence>
<dbReference type="InterPro" id="IPR011032">
    <property type="entry name" value="GroES-like_sf"/>
</dbReference>
<dbReference type="PROSITE" id="PS50075">
    <property type="entry name" value="CARRIER"/>
    <property type="match status" value="2"/>
</dbReference>
<dbReference type="InterPro" id="IPR016035">
    <property type="entry name" value="Acyl_Trfase/lysoPLipase"/>
</dbReference>
<dbReference type="SMART" id="SM00829">
    <property type="entry name" value="PKS_ER"/>
    <property type="match status" value="1"/>
</dbReference>
<dbReference type="Pfam" id="PF08659">
    <property type="entry name" value="KR"/>
    <property type="match status" value="1"/>
</dbReference>
<dbReference type="PROSITE" id="PS52004">
    <property type="entry name" value="KS3_2"/>
    <property type="match status" value="2"/>
</dbReference>
<evidence type="ECO:0000256" key="2">
    <source>
        <dbReference type="ARBA" id="ARBA00022450"/>
    </source>
</evidence>
<feature type="domain" description="Ketosynthase family 3 (KS3)" evidence="11">
    <location>
        <begin position="12"/>
        <end position="422"/>
    </location>
</feature>
<dbReference type="GO" id="GO:0005886">
    <property type="term" value="C:plasma membrane"/>
    <property type="evidence" value="ECO:0007669"/>
    <property type="project" value="TreeGrafter"/>
</dbReference>
<feature type="compositionally biased region" description="Low complexity" evidence="9">
    <location>
        <begin position="2793"/>
        <end position="2804"/>
    </location>
</feature>
<evidence type="ECO:0000256" key="8">
    <source>
        <dbReference type="PROSITE-ProRule" id="PRU01363"/>
    </source>
</evidence>
<dbReference type="Pfam" id="PF00109">
    <property type="entry name" value="ketoacyl-synt"/>
    <property type="match status" value="2"/>
</dbReference>
<dbReference type="InterPro" id="IPR013968">
    <property type="entry name" value="PKS_KR"/>
</dbReference>
<feature type="active site" description="Proton acceptor; for dehydratase activity" evidence="8">
    <location>
        <position position="1812"/>
    </location>
</feature>
<dbReference type="InterPro" id="IPR057326">
    <property type="entry name" value="KR_dom"/>
</dbReference>
<evidence type="ECO:0000259" key="11">
    <source>
        <dbReference type="PROSITE" id="PS52004"/>
    </source>
</evidence>
<evidence type="ECO:0000256" key="7">
    <source>
        <dbReference type="ARBA" id="ARBA00023315"/>
    </source>
</evidence>
<dbReference type="SMART" id="SM00826">
    <property type="entry name" value="PKS_DH"/>
    <property type="match status" value="1"/>
</dbReference>
<dbReference type="InterPro" id="IPR001227">
    <property type="entry name" value="Ac_transferase_dom_sf"/>
</dbReference>
<dbReference type="InterPro" id="IPR009081">
    <property type="entry name" value="PP-bd_ACP"/>
</dbReference>
<dbReference type="SUPFAM" id="SSF52151">
    <property type="entry name" value="FabD/lysophospholipase-like"/>
    <property type="match status" value="1"/>
</dbReference>
<feature type="domain" description="Ketosynthase family 3 (KS3)" evidence="11">
    <location>
        <begin position="896"/>
        <end position="1321"/>
    </location>
</feature>
<dbReference type="InterPro" id="IPR016039">
    <property type="entry name" value="Thiolase-like"/>
</dbReference>
<dbReference type="CDD" id="cd05195">
    <property type="entry name" value="enoyl_red"/>
    <property type="match status" value="1"/>
</dbReference>
<keyword evidence="14" id="KW-1185">Reference proteome</keyword>
<feature type="compositionally biased region" description="Basic and acidic residues" evidence="9">
    <location>
        <begin position="2234"/>
        <end position="2244"/>
    </location>
</feature>
<dbReference type="Proteomes" id="UP000184452">
    <property type="component" value="Unassembled WGS sequence"/>
</dbReference>
<dbReference type="CDD" id="cd00833">
    <property type="entry name" value="PKS"/>
    <property type="match status" value="2"/>
</dbReference>
<dbReference type="InterPro" id="IPR013154">
    <property type="entry name" value="ADH-like_N"/>
</dbReference>
<dbReference type="Gene3D" id="3.40.50.11460">
    <property type="match status" value="1"/>
</dbReference>
<dbReference type="FunFam" id="3.40.47.10:FF:000019">
    <property type="entry name" value="Polyketide synthase type I"/>
    <property type="match status" value="1"/>
</dbReference>
<dbReference type="InterPro" id="IPR036736">
    <property type="entry name" value="ACP-like_sf"/>
</dbReference>
<evidence type="ECO:0000313" key="14">
    <source>
        <dbReference type="Proteomes" id="UP000184452"/>
    </source>
</evidence>
<evidence type="ECO:0000256" key="1">
    <source>
        <dbReference type="ARBA" id="ARBA00004792"/>
    </source>
</evidence>
<keyword evidence="4 13" id="KW-0808">Transferase</keyword>
<dbReference type="InterPro" id="IPR020806">
    <property type="entry name" value="PKS_PP-bd"/>
</dbReference>
<dbReference type="GO" id="GO:0004315">
    <property type="term" value="F:3-oxoacyl-[acyl-carrier-protein] synthase activity"/>
    <property type="evidence" value="ECO:0007669"/>
    <property type="project" value="InterPro"/>
</dbReference>
<proteinExistence type="predicted"/>
<dbReference type="Gene3D" id="3.40.50.720">
    <property type="entry name" value="NAD(P)-binding Rossmann-like Domain"/>
    <property type="match status" value="1"/>
</dbReference>
<evidence type="ECO:0000313" key="13">
    <source>
        <dbReference type="EMBL" id="SHI49116.1"/>
    </source>
</evidence>
<dbReference type="InterPro" id="IPR018201">
    <property type="entry name" value="Ketoacyl_synth_AS"/>
</dbReference>
<feature type="region of interest" description="N-terminal hotdog fold" evidence="8">
    <location>
        <begin position="1780"/>
        <end position="1899"/>
    </location>
</feature>